<gene>
    <name evidence="5" type="ORF">BFC17_03200</name>
</gene>
<name>A0A1E8FBI0_9ALTE</name>
<dbReference type="EMBL" id="MJIC01000015">
    <property type="protein sequence ID" value="OFI33281.1"/>
    <property type="molecule type" value="Genomic_DNA"/>
</dbReference>
<keyword evidence="2" id="KW-0238">DNA-binding</keyword>
<dbReference type="InterPro" id="IPR051081">
    <property type="entry name" value="HTH_MetalResp_TranReg"/>
</dbReference>
<dbReference type="AlphaFoldDB" id="A0A1E8FBI0"/>
<keyword evidence="3" id="KW-0804">Transcription</keyword>
<feature type="domain" description="HTH arsR-type" evidence="4">
    <location>
        <begin position="1"/>
        <end position="87"/>
    </location>
</feature>
<dbReference type="RefSeq" id="WP_070177657.1">
    <property type="nucleotide sequence ID" value="NZ_BMJR01000002.1"/>
</dbReference>
<keyword evidence="6" id="KW-1185">Reference proteome</keyword>
<dbReference type="GO" id="GO:0003700">
    <property type="term" value="F:DNA-binding transcription factor activity"/>
    <property type="evidence" value="ECO:0007669"/>
    <property type="project" value="InterPro"/>
</dbReference>
<dbReference type="InterPro" id="IPR036388">
    <property type="entry name" value="WH-like_DNA-bd_sf"/>
</dbReference>
<dbReference type="InterPro" id="IPR011991">
    <property type="entry name" value="ArsR-like_HTH"/>
</dbReference>
<dbReference type="InterPro" id="IPR036390">
    <property type="entry name" value="WH_DNA-bd_sf"/>
</dbReference>
<protein>
    <submittedName>
        <fullName evidence="5">Transcriptional regulator</fullName>
    </submittedName>
</protein>
<evidence type="ECO:0000313" key="6">
    <source>
        <dbReference type="Proteomes" id="UP000176037"/>
    </source>
</evidence>
<dbReference type="CDD" id="cd00090">
    <property type="entry name" value="HTH_ARSR"/>
    <property type="match status" value="1"/>
</dbReference>
<dbReference type="PRINTS" id="PR00778">
    <property type="entry name" value="HTHARSR"/>
</dbReference>
<evidence type="ECO:0000259" key="4">
    <source>
        <dbReference type="PROSITE" id="PS50987"/>
    </source>
</evidence>
<dbReference type="PANTHER" id="PTHR33154">
    <property type="entry name" value="TRANSCRIPTIONAL REGULATOR, ARSR FAMILY"/>
    <property type="match status" value="1"/>
</dbReference>
<comment type="caution">
    <text evidence="5">The sequence shown here is derived from an EMBL/GenBank/DDBJ whole genome shotgun (WGS) entry which is preliminary data.</text>
</comment>
<accession>A0A1E8FBI0</accession>
<evidence type="ECO:0000256" key="3">
    <source>
        <dbReference type="ARBA" id="ARBA00023163"/>
    </source>
</evidence>
<keyword evidence="1" id="KW-0805">Transcription regulation</keyword>
<dbReference type="SMART" id="SM00418">
    <property type="entry name" value="HTH_ARSR"/>
    <property type="match status" value="1"/>
</dbReference>
<dbReference type="PROSITE" id="PS50987">
    <property type="entry name" value="HTH_ARSR_2"/>
    <property type="match status" value="1"/>
</dbReference>
<dbReference type="NCBIfam" id="NF033788">
    <property type="entry name" value="HTH_metalloreg"/>
    <property type="match status" value="1"/>
</dbReference>
<dbReference type="InterPro" id="IPR001845">
    <property type="entry name" value="HTH_ArsR_DNA-bd_dom"/>
</dbReference>
<dbReference type="OrthoDB" id="46768at2"/>
<dbReference type="Gene3D" id="1.10.10.10">
    <property type="entry name" value="Winged helix-like DNA-binding domain superfamily/Winged helix DNA-binding domain"/>
    <property type="match status" value="1"/>
</dbReference>
<evidence type="ECO:0000313" key="5">
    <source>
        <dbReference type="EMBL" id="OFI33281.1"/>
    </source>
</evidence>
<dbReference type="STRING" id="1856405.BFC17_03200"/>
<evidence type="ECO:0000256" key="2">
    <source>
        <dbReference type="ARBA" id="ARBA00023125"/>
    </source>
</evidence>
<dbReference type="SUPFAM" id="SSF46785">
    <property type="entry name" value="Winged helix' DNA-binding domain"/>
    <property type="match status" value="1"/>
</dbReference>
<dbReference type="InterPro" id="IPR047796">
    <property type="entry name" value="SdpR-like_repress"/>
</dbReference>
<reference evidence="5 6" key="1">
    <citation type="submission" date="2016-09" db="EMBL/GenBank/DDBJ databases">
        <title>Alteromonas lipolytica, a new species isolated from sea water.</title>
        <authorList>
            <person name="Wu Y.-H."/>
            <person name="Cheng H."/>
            <person name="Xu X.-W."/>
        </authorList>
    </citation>
    <scope>NUCLEOTIDE SEQUENCE [LARGE SCALE GENOMIC DNA]</scope>
    <source>
        <strain evidence="5 6">JW12</strain>
    </source>
</reference>
<dbReference type="GO" id="GO:0003677">
    <property type="term" value="F:DNA binding"/>
    <property type="evidence" value="ECO:0007669"/>
    <property type="project" value="UniProtKB-KW"/>
</dbReference>
<dbReference type="PANTHER" id="PTHR33154:SF33">
    <property type="entry name" value="TRANSCRIPTIONAL REPRESSOR SDPR"/>
    <property type="match status" value="1"/>
</dbReference>
<proteinExistence type="predicted"/>
<dbReference type="Proteomes" id="UP000176037">
    <property type="component" value="Unassembled WGS sequence"/>
</dbReference>
<sequence>MSDVFQALSSPVRRQILHLLKQKDYSAGEIAEQIDVAKSTLSGHFNVLKSANLVVTVKEGTTITYSLNTSVLEDVLTSMLNLLDSPKTESTKEQP</sequence>
<organism evidence="5 6">
    <name type="scientific">Alteromonas lipolytica</name>
    <dbReference type="NCBI Taxonomy" id="1856405"/>
    <lineage>
        <taxon>Bacteria</taxon>
        <taxon>Pseudomonadati</taxon>
        <taxon>Pseudomonadota</taxon>
        <taxon>Gammaproteobacteria</taxon>
        <taxon>Alteromonadales</taxon>
        <taxon>Alteromonadaceae</taxon>
        <taxon>Alteromonas/Salinimonas group</taxon>
        <taxon>Alteromonas</taxon>
    </lineage>
</organism>
<dbReference type="NCBIfam" id="NF033789">
    <property type="entry name" value="repress_SdpR"/>
    <property type="match status" value="1"/>
</dbReference>
<dbReference type="Pfam" id="PF01022">
    <property type="entry name" value="HTH_5"/>
    <property type="match status" value="1"/>
</dbReference>
<evidence type="ECO:0000256" key="1">
    <source>
        <dbReference type="ARBA" id="ARBA00023015"/>
    </source>
</evidence>